<dbReference type="Proteomes" id="UP000660668">
    <property type="component" value="Unassembled WGS sequence"/>
</dbReference>
<evidence type="ECO:0000313" key="3">
    <source>
        <dbReference type="Proteomes" id="UP000660668"/>
    </source>
</evidence>
<dbReference type="AlphaFoldDB" id="A0A930YNA1"/>
<gene>
    <name evidence="2" type="ORF">ISU10_01355</name>
</gene>
<evidence type="ECO:0000313" key="2">
    <source>
        <dbReference type="EMBL" id="MBF4766410.1"/>
    </source>
</evidence>
<feature type="domain" description="Erythromycin biosynthesis protein CIII-like C-terminal" evidence="1">
    <location>
        <begin position="213"/>
        <end position="357"/>
    </location>
</feature>
<dbReference type="Gene3D" id="3.40.50.2000">
    <property type="entry name" value="Glycogen Phosphorylase B"/>
    <property type="match status" value="2"/>
</dbReference>
<sequence>MSEILVVTWDGGGNVQPAVGIAAELKRRGHSVRFAGHPRQAESLTEAGFEVAPAREARRFSATDANSPIALVKTFGDRGLGRDVMAALAERPADLVVVDCLLFGVMEALRESGTPYAVLEHLYDTYFRKGWLRGPMGLGMRLMRLRPDASLAAASATYVASLPRLDPAGASPRPEVEYVGPVVPFSPRIETDPAVLVSLSTFRFPKLQECLQTVLDATAGIDARIVVTTGPVVDPTSLRTAANHEVHRFVAHAELMPQMSLVVGHGGHSTTMQALAHDLPLVVMPMHPLLDQPMVGRTVAAAGAGRVVRKKADAASLRPVIEELLADGPHRAAAARLGAAVRAMPGAANAADRIEALVRNGAGAPDRHGARP</sequence>
<organism evidence="2 3">
    <name type="scientific">Nocardioides agariphilus</name>
    <dbReference type="NCBI Taxonomy" id="433664"/>
    <lineage>
        <taxon>Bacteria</taxon>
        <taxon>Bacillati</taxon>
        <taxon>Actinomycetota</taxon>
        <taxon>Actinomycetes</taxon>
        <taxon>Propionibacteriales</taxon>
        <taxon>Nocardioidaceae</taxon>
        <taxon>Nocardioides</taxon>
    </lineage>
</organism>
<dbReference type="InterPro" id="IPR050426">
    <property type="entry name" value="Glycosyltransferase_28"/>
</dbReference>
<dbReference type="GO" id="GO:0017000">
    <property type="term" value="P:antibiotic biosynthetic process"/>
    <property type="evidence" value="ECO:0007669"/>
    <property type="project" value="UniProtKB-ARBA"/>
</dbReference>
<evidence type="ECO:0000259" key="1">
    <source>
        <dbReference type="Pfam" id="PF06722"/>
    </source>
</evidence>
<dbReference type="GO" id="GO:0016758">
    <property type="term" value="F:hexosyltransferase activity"/>
    <property type="evidence" value="ECO:0007669"/>
    <property type="project" value="UniProtKB-ARBA"/>
</dbReference>
<accession>A0A930YNA1</accession>
<reference evidence="2" key="1">
    <citation type="submission" date="2020-11" db="EMBL/GenBank/DDBJ databases">
        <title>Nocardioides cynanchi sp. nov., isolated from soil of rhizosphere of Cynanchum wilfordii.</title>
        <authorList>
            <person name="Lee J.-S."/>
            <person name="Suh M.K."/>
            <person name="Kim J.-S."/>
        </authorList>
    </citation>
    <scope>NUCLEOTIDE SEQUENCE</scope>
    <source>
        <strain evidence="2">KCTC 19276</strain>
    </source>
</reference>
<dbReference type="CDD" id="cd03784">
    <property type="entry name" value="GT1_Gtf-like"/>
    <property type="match status" value="1"/>
</dbReference>
<name>A0A930YNA1_9ACTN</name>
<dbReference type="SUPFAM" id="SSF53756">
    <property type="entry name" value="UDP-Glycosyltransferase/glycogen phosphorylase"/>
    <property type="match status" value="1"/>
</dbReference>
<dbReference type="InterPro" id="IPR002213">
    <property type="entry name" value="UDP_glucos_trans"/>
</dbReference>
<dbReference type="GO" id="GO:0008194">
    <property type="term" value="F:UDP-glycosyltransferase activity"/>
    <property type="evidence" value="ECO:0007669"/>
    <property type="project" value="InterPro"/>
</dbReference>
<dbReference type="PANTHER" id="PTHR48050:SF13">
    <property type="entry name" value="STEROL 3-BETA-GLUCOSYLTRANSFERASE UGT80A2"/>
    <property type="match status" value="1"/>
</dbReference>
<comment type="caution">
    <text evidence="2">The sequence shown here is derived from an EMBL/GenBank/DDBJ whole genome shotgun (WGS) entry which is preliminary data.</text>
</comment>
<dbReference type="RefSeq" id="WP_194694540.1">
    <property type="nucleotide sequence ID" value="NZ_JADKPO010000001.1"/>
</dbReference>
<dbReference type="EMBL" id="JADKPO010000001">
    <property type="protein sequence ID" value="MBF4766410.1"/>
    <property type="molecule type" value="Genomic_DNA"/>
</dbReference>
<dbReference type="Pfam" id="PF06722">
    <property type="entry name" value="EryCIII-like_C"/>
    <property type="match status" value="1"/>
</dbReference>
<proteinExistence type="predicted"/>
<dbReference type="PANTHER" id="PTHR48050">
    <property type="entry name" value="STEROL 3-BETA-GLUCOSYLTRANSFERASE"/>
    <property type="match status" value="1"/>
</dbReference>
<dbReference type="InterPro" id="IPR010610">
    <property type="entry name" value="EryCIII-like_C"/>
</dbReference>
<keyword evidence="3" id="KW-1185">Reference proteome</keyword>
<protein>
    <submittedName>
        <fullName evidence="2">Glycosyltransferase</fullName>
    </submittedName>
</protein>